<evidence type="ECO:0000256" key="9">
    <source>
        <dbReference type="ARBA" id="ARBA00022967"/>
    </source>
</evidence>
<dbReference type="PROSITE" id="PS00154">
    <property type="entry name" value="ATPASE_E1_E2"/>
    <property type="match status" value="1"/>
</dbReference>
<dbReference type="RefSeq" id="XP_051608533.1">
    <property type="nucleotide sequence ID" value="XM_051752480.1"/>
</dbReference>
<dbReference type="GO" id="GO:0016887">
    <property type="term" value="F:ATP hydrolysis activity"/>
    <property type="evidence" value="ECO:0007669"/>
    <property type="project" value="InterPro"/>
</dbReference>
<feature type="active site" description="4-aspartylphosphate intermediate" evidence="14">
    <location>
        <position position="769"/>
    </location>
</feature>
<dbReference type="InterPro" id="IPR018303">
    <property type="entry name" value="ATPase_P-typ_P_site"/>
</dbReference>
<dbReference type="GO" id="GO:0012505">
    <property type="term" value="C:endomembrane system"/>
    <property type="evidence" value="ECO:0007669"/>
    <property type="project" value="UniProtKB-SubCell"/>
</dbReference>
<feature type="region of interest" description="Disordered" evidence="18">
    <location>
        <begin position="1584"/>
        <end position="1603"/>
    </location>
</feature>
<feature type="binding site" evidence="15">
    <location>
        <position position="1241"/>
    </location>
    <ligand>
        <name>ATP</name>
        <dbReference type="ChEBI" id="CHEBI:30616"/>
    </ligand>
</feature>
<dbReference type="GO" id="GO:0000287">
    <property type="term" value="F:magnesium ion binding"/>
    <property type="evidence" value="ECO:0007669"/>
    <property type="project" value="UniProtKB-UniRule"/>
</dbReference>
<evidence type="ECO:0000256" key="15">
    <source>
        <dbReference type="PIRSR" id="PIRSR606539-2"/>
    </source>
</evidence>
<dbReference type="SUPFAM" id="SSF81653">
    <property type="entry name" value="Calcium ATPase, transduction domain A"/>
    <property type="match status" value="1"/>
</dbReference>
<feature type="binding site" evidence="15">
    <location>
        <position position="1089"/>
    </location>
    <ligand>
        <name>ATP</name>
        <dbReference type="ChEBI" id="CHEBI:30616"/>
    </ligand>
</feature>
<dbReference type="Pfam" id="PF16209">
    <property type="entry name" value="PhoLip_ATPase_N"/>
    <property type="match status" value="1"/>
</dbReference>
<feature type="compositionally biased region" description="Acidic residues" evidence="18">
    <location>
        <begin position="244"/>
        <end position="253"/>
    </location>
</feature>
<dbReference type="SFLD" id="SFLDG00002">
    <property type="entry name" value="C1.7:_P-type_atpase_like"/>
    <property type="match status" value="1"/>
</dbReference>
<sequence>MVSQSRSQGNGSDSPDSPFSDSAADFDTSSIVQSPTEEQFNRNNFTRHNNIDDTLSDYHSAPATPQLNTDRFEGGRTSSLRFQLPTDSSHFPTPPPSSSSSSTSQRLHSNPNKSPFLDENDTILEDEVYEKPKLPDASENTNELSDGSSENIAKREDTSDGENVTKRHRWGTTRNKHGRPKKENIGRSKTLKRILHPHGDRHSTEGDDKDHLHRHRSFKERIKSIRKPNTHTIQFPESSRNESDSDDNLDPETSDQRNRKSEKRTVVFNRPLPKELKDPETGHPITDYPRNKIRTTKYTPLSFLPKNIFNQFYHNIANIYFLALIILGAFQIFGVPSPVLSAVPLIVIVIITAIKDAIEDSRRTISDSEVNNQFTHILTQVGNNTDYHYQNVNVNEEKVSAWRKFKKWNTKQMMKLWGASKRNLTKEGRANKERERYNRENNIVEENVRNSFDSDVGSPRPSMDANPFSDQIRKSFQQQRHEANQHHQKILKFVRKYWKDVKVGDILRVYNNEEIPADMVILSTSDDDNCCFVETKNLDGETNLKVKQALKYSSVNEKVAKADDLMDHSFEVNSEGPHANLYSYEGNLQYAARDGQELQEAITINNLLLRGCTLRNTKWAIGIVVFTGADTKIMLNAGVTPTKQSRMSRELNYYVLLNFIFLFVICFISGLVNGIYYRKTNTSRDYYEFGTIAGSPALNGLVSFFVALILYQSLVPISLYITIEIIKTAQAWFIYSDVGMYYPRLDFPCTPKSWSISDDLGQIEYIFSDKTGTLTQNVMEFKKCTINGVSYGLAYTEALAGLRKRMGVDVESESAHERALIEKDKVEMIDKLHEISKNTTYDDEVTFVSSKFIDDLRGFSGQLQQQCDHHFMLALALCHSVLTEQSEKNPHKLVLKAQSPDEAALVGTARSLGFNFKGTTKKGFLVDEHGVTKEYQILNTLEFNSTRKRMSCIVKIPGNGPDDEPKALLICKGADSIIYDRLSKSYNDPNMLEATAKHLEEYATEGLRTLCIAERELTWTQYTEWNKRHQMAASALENREDKMEAVADSIERELILLGGTAIEDRLQDGVPDAISLLGEAGIKLWVLTGDKVETAINIGFSCNLLGNEMNLLVIKTAYSNEELEKMELSLGHGNGESQIIDTVISHYLRTYFGSSGSIDEKEAAIGDHTPPDERFGVIIDGDALKLALLDPDTKRKFLLLCKKCRAVLCCRVSPAQKAAVVKLVKDTLDVMTLAIGDGSNDVAMIQAADVGVGIAGEEGRQAVMSSDYAVGQFRFLARLLLTHGRWSYKRFSEMIPSFFFKNIIFNVALFWYGIYCDFDGTYLFEFTYLMFYNLAFTSLPVIFLGIFDQDVDAKVSLLVPQLYRSGILRTEMSDLKFYIYCLDGIYQSAISFFFPYLLYLVAFPTFNGKPNDHRFWMGILVTCIACISCNCYILFHQYRWDWLSSLIVAISILIIFIWTGLWTTTVSSSGEFYKAAPQVFGMTSFWACMFIGILCCLIPRFFYDFVQKFFWPTDADIIRECVQRGDFAAYPEDYDPTDPNRQKISSYSSNAVNRMSMSSKRHSGHASGSPKDRATSSSNEDLAHANANVNGNGNGNGNGYGYNRAEVFDQISGDDGQMYKNPPTPPPGVIMSPIRKRAQNTMRNMFGRRSNSDPYFGNANLNGTQESVITEEIPLDDFDTNSPRNRARVSFDHNNRVVTS</sequence>
<comment type="catalytic activity">
    <reaction evidence="13">
        <text>a 1,2-diacyl-sn-glycero-3-phosphoethanolamine(out) + ATP + H2O = a 1,2-diacyl-sn-glycero-3-phosphoethanolamine(in) + ADP + phosphate + H(+)</text>
        <dbReference type="Rhea" id="RHEA:66132"/>
        <dbReference type="ChEBI" id="CHEBI:15377"/>
        <dbReference type="ChEBI" id="CHEBI:15378"/>
        <dbReference type="ChEBI" id="CHEBI:30616"/>
        <dbReference type="ChEBI" id="CHEBI:43474"/>
        <dbReference type="ChEBI" id="CHEBI:64612"/>
        <dbReference type="ChEBI" id="CHEBI:456216"/>
    </reaction>
    <physiologicalReaction direction="left-to-right" evidence="13">
        <dbReference type="Rhea" id="RHEA:66133"/>
    </physiologicalReaction>
</comment>
<feature type="binding site" evidence="15">
    <location>
        <position position="1088"/>
    </location>
    <ligand>
        <name>ATP</name>
        <dbReference type="ChEBI" id="CHEBI:30616"/>
    </ligand>
</feature>
<evidence type="ECO:0000256" key="8">
    <source>
        <dbReference type="ARBA" id="ARBA00022842"/>
    </source>
</evidence>
<feature type="transmembrane region" description="Helical" evidence="17">
    <location>
        <begin position="653"/>
        <end position="677"/>
    </location>
</feature>
<evidence type="ECO:0000256" key="14">
    <source>
        <dbReference type="PIRSR" id="PIRSR606539-1"/>
    </source>
</evidence>
<feature type="binding site" evidence="16">
    <location>
        <position position="771"/>
    </location>
    <ligand>
        <name>Mg(2+)</name>
        <dbReference type="ChEBI" id="CHEBI:18420"/>
    </ligand>
</feature>
<dbReference type="SFLD" id="SFLDS00003">
    <property type="entry name" value="Haloacid_Dehalogenase"/>
    <property type="match status" value="1"/>
</dbReference>
<feature type="binding site" evidence="15">
    <location>
        <position position="771"/>
    </location>
    <ligand>
        <name>ATP</name>
        <dbReference type="ChEBI" id="CHEBI:30616"/>
    </ligand>
</feature>
<feature type="compositionally biased region" description="Basic and acidic residues" evidence="18">
    <location>
        <begin position="272"/>
        <end position="281"/>
    </location>
</feature>
<evidence type="ECO:0000256" key="11">
    <source>
        <dbReference type="ARBA" id="ARBA00023136"/>
    </source>
</evidence>
<feature type="binding site" evidence="16">
    <location>
        <position position="769"/>
    </location>
    <ligand>
        <name>Mg(2+)</name>
        <dbReference type="ChEBI" id="CHEBI:18420"/>
    </ligand>
</feature>
<feature type="transmembrane region" description="Helical" evidence="17">
    <location>
        <begin position="339"/>
        <end position="358"/>
    </location>
</feature>
<feature type="compositionally biased region" description="Basic residues" evidence="18">
    <location>
        <begin position="212"/>
        <end position="229"/>
    </location>
</feature>
<comment type="similarity">
    <text evidence="2 17">Belongs to the cation transport ATPase (P-type) (TC 3.A.3) family. Type IV subfamily.</text>
</comment>
<dbReference type="Proteomes" id="UP001204833">
    <property type="component" value="Unassembled WGS sequence"/>
</dbReference>
<feature type="binding site" evidence="16">
    <location>
        <position position="1237"/>
    </location>
    <ligand>
        <name>Mg(2+)</name>
        <dbReference type="ChEBI" id="CHEBI:18420"/>
    </ligand>
</feature>
<feature type="domain" description="P-type ATPase N-terminal" evidence="19">
    <location>
        <begin position="286"/>
        <end position="338"/>
    </location>
</feature>
<feature type="transmembrane region" description="Helical" evidence="17">
    <location>
        <begin position="1442"/>
        <end position="1463"/>
    </location>
</feature>
<evidence type="ECO:0000256" key="18">
    <source>
        <dbReference type="SAM" id="MobiDB-lite"/>
    </source>
</evidence>
<dbReference type="NCBIfam" id="TIGR01494">
    <property type="entry name" value="ATPase_P-type"/>
    <property type="match status" value="1"/>
</dbReference>
<organism evidence="21 22">
    <name type="scientific">Candida theae</name>
    <dbReference type="NCBI Taxonomy" id="1198502"/>
    <lineage>
        <taxon>Eukaryota</taxon>
        <taxon>Fungi</taxon>
        <taxon>Dikarya</taxon>
        <taxon>Ascomycota</taxon>
        <taxon>Saccharomycotina</taxon>
        <taxon>Pichiomycetes</taxon>
        <taxon>Debaryomycetaceae</taxon>
        <taxon>Candida/Lodderomyces clade</taxon>
        <taxon>Candida</taxon>
    </lineage>
</organism>
<feature type="binding site" evidence="16">
    <location>
        <position position="1241"/>
    </location>
    <ligand>
        <name>Mg(2+)</name>
        <dbReference type="ChEBI" id="CHEBI:18420"/>
    </ligand>
</feature>
<dbReference type="NCBIfam" id="TIGR01652">
    <property type="entry name" value="ATPase-Plipid"/>
    <property type="match status" value="1"/>
</dbReference>
<keyword evidence="8 16" id="KW-0460">Magnesium</keyword>
<protein>
    <recommendedName>
        <fullName evidence="17">Phospholipid-transporting ATPase</fullName>
        <ecNumber evidence="17">7.6.2.1</ecNumber>
    </recommendedName>
</protein>
<evidence type="ECO:0000256" key="3">
    <source>
        <dbReference type="ARBA" id="ARBA00022448"/>
    </source>
</evidence>
<feature type="compositionally biased region" description="Basic and acidic residues" evidence="18">
    <location>
        <begin position="254"/>
        <end position="265"/>
    </location>
</feature>
<evidence type="ECO:0000256" key="17">
    <source>
        <dbReference type="RuleBase" id="RU362033"/>
    </source>
</evidence>
<accession>A0AAD5BES3</accession>
<keyword evidence="10 17" id="KW-1133">Transmembrane helix</keyword>
<dbReference type="FunFam" id="3.40.50.1000:FF:000001">
    <property type="entry name" value="Phospholipid-transporting ATPase IC"/>
    <property type="match status" value="1"/>
</dbReference>
<dbReference type="EC" id="7.6.2.1" evidence="17"/>
<gene>
    <name evidence="21" type="ORF">KGF57_003097</name>
</gene>
<feature type="binding site" evidence="15">
    <location>
        <position position="1090"/>
    </location>
    <ligand>
        <name>ATP</name>
        <dbReference type="ChEBI" id="CHEBI:30616"/>
    </ligand>
</feature>
<feature type="transmembrane region" description="Helical" evidence="17">
    <location>
        <begin position="1295"/>
        <end position="1314"/>
    </location>
</feature>
<evidence type="ECO:0000259" key="19">
    <source>
        <dbReference type="Pfam" id="PF16209"/>
    </source>
</evidence>
<feature type="binding site" evidence="15">
    <location>
        <position position="770"/>
    </location>
    <ligand>
        <name>ATP</name>
        <dbReference type="ChEBI" id="CHEBI:30616"/>
    </ligand>
</feature>
<keyword evidence="5 16" id="KW-0479">Metal-binding</keyword>
<comment type="subcellular location">
    <subcellularLocation>
        <location evidence="1">Endomembrane system</location>
        <topology evidence="1">Multi-pass membrane protein</topology>
    </subcellularLocation>
    <subcellularLocation>
        <location evidence="17">Membrane</location>
        <topology evidence="17">Multi-pass membrane protein</topology>
    </subcellularLocation>
</comment>
<dbReference type="GO" id="GO:0005524">
    <property type="term" value="F:ATP binding"/>
    <property type="evidence" value="ECO:0007669"/>
    <property type="project" value="UniProtKB-UniRule"/>
</dbReference>
<dbReference type="Gene3D" id="3.40.1110.10">
    <property type="entry name" value="Calcium-transporting ATPase, cytoplasmic domain N"/>
    <property type="match status" value="1"/>
</dbReference>
<feature type="compositionally biased region" description="Low complexity" evidence="18">
    <location>
        <begin position="12"/>
        <end position="30"/>
    </location>
</feature>
<dbReference type="CDD" id="cd02073">
    <property type="entry name" value="P-type_ATPase_APLT_Dnf-like"/>
    <property type="match status" value="1"/>
</dbReference>
<comment type="caution">
    <text evidence="21">The sequence shown here is derived from an EMBL/GenBank/DDBJ whole genome shotgun (WGS) entry which is preliminary data.</text>
</comment>
<proteinExistence type="inferred from homology"/>
<comment type="cofactor">
    <cofactor evidence="16">
        <name>Mg(2+)</name>
        <dbReference type="ChEBI" id="CHEBI:18420"/>
    </cofactor>
</comment>
<evidence type="ECO:0000256" key="13">
    <source>
        <dbReference type="ARBA" id="ARBA00049128"/>
    </source>
</evidence>
<feature type="region of interest" description="Disordered" evidence="18">
    <location>
        <begin position="1"/>
        <end position="119"/>
    </location>
</feature>
<dbReference type="InterPro" id="IPR032630">
    <property type="entry name" value="P_typ_ATPase_c"/>
</dbReference>
<dbReference type="InterPro" id="IPR036412">
    <property type="entry name" value="HAD-like_sf"/>
</dbReference>
<feature type="binding site" evidence="15">
    <location>
        <position position="1240"/>
    </location>
    <ligand>
        <name>ATP</name>
        <dbReference type="ChEBI" id="CHEBI:30616"/>
    </ligand>
</feature>
<feature type="binding site" evidence="15">
    <location>
        <position position="1008"/>
    </location>
    <ligand>
        <name>ATP</name>
        <dbReference type="ChEBI" id="CHEBI:30616"/>
    </ligand>
</feature>
<dbReference type="InterPro" id="IPR001757">
    <property type="entry name" value="P_typ_ATPase"/>
</dbReference>
<reference evidence="21 22" key="1">
    <citation type="journal article" date="2022" name="DNA Res.">
        <title>Genome analysis of five recently described species of the CUG-Ser clade uncovers Candida theae as a new hybrid lineage with pathogenic potential in the Candida parapsilosis species complex.</title>
        <authorList>
            <person name="Mixao V."/>
            <person name="Del Olmo V."/>
            <person name="Hegedusova E."/>
            <person name="Saus E."/>
            <person name="Pryszcz L."/>
            <person name="Cillingova A."/>
            <person name="Nosek J."/>
            <person name="Gabaldon T."/>
        </authorList>
    </citation>
    <scope>NUCLEOTIDE SEQUENCE [LARGE SCALE GENOMIC DNA]</scope>
    <source>
        <strain evidence="21 22">CBS 12239</strain>
    </source>
</reference>
<feature type="transmembrane region" description="Helical" evidence="17">
    <location>
        <begin position="1483"/>
        <end position="1503"/>
    </location>
</feature>
<dbReference type="FunFam" id="3.40.50.1000:FF:000014">
    <property type="entry name" value="Phospholipid-transporting ATPase"/>
    <property type="match status" value="1"/>
</dbReference>
<evidence type="ECO:0000313" key="22">
    <source>
        <dbReference type="Proteomes" id="UP001204833"/>
    </source>
</evidence>
<evidence type="ECO:0000256" key="1">
    <source>
        <dbReference type="ARBA" id="ARBA00004127"/>
    </source>
</evidence>
<evidence type="ECO:0000256" key="5">
    <source>
        <dbReference type="ARBA" id="ARBA00022723"/>
    </source>
</evidence>
<dbReference type="SUPFAM" id="SSF81660">
    <property type="entry name" value="Metal cation-transporting ATPase, ATP-binding domain N"/>
    <property type="match status" value="1"/>
</dbReference>
<dbReference type="SUPFAM" id="SSF56784">
    <property type="entry name" value="HAD-like"/>
    <property type="match status" value="1"/>
</dbReference>
<evidence type="ECO:0000256" key="6">
    <source>
        <dbReference type="ARBA" id="ARBA00022741"/>
    </source>
</evidence>
<feature type="transmembrane region" description="Helical" evidence="17">
    <location>
        <begin position="697"/>
        <end position="721"/>
    </location>
</feature>
<dbReference type="EMBL" id="JAIHNG010000120">
    <property type="protein sequence ID" value="KAI5957830.1"/>
    <property type="molecule type" value="Genomic_DNA"/>
</dbReference>
<dbReference type="FunFam" id="3.40.1110.10:FF:000048">
    <property type="entry name" value="Phospholipid-transporting ATPase"/>
    <property type="match status" value="1"/>
</dbReference>
<keyword evidence="7 15" id="KW-0067">ATP-binding</keyword>
<name>A0AAD5BES3_9ASCO</name>
<feature type="transmembrane region" description="Helical" evidence="17">
    <location>
        <begin position="312"/>
        <end position="333"/>
    </location>
</feature>
<feature type="region of interest" description="Disordered" evidence="18">
    <location>
        <begin position="132"/>
        <end position="289"/>
    </location>
</feature>
<feature type="transmembrane region" description="Helical" evidence="17">
    <location>
        <begin position="1326"/>
        <end position="1347"/>
    </location>
</feature>
<dbReference type="InterPro" id="IPR023299">
    <property type="entry name" value="ATPase_P-typ_cyto_dom_N"/>
</dbReference>
<keyword evidence="22" id="KW-1185">Reference proteome</keyword>
<feature type="compositionally biased region" description="Basic and acidic residues" evidence="18">
    <location>
        <begin position="197"/>
        <end position="211"/>
    </location>
</feature>
<dbReference type="Gene3D" id="3.40.50.1000">
    <property type="entry name" value="HAD superfamily/HAD-like"/>
    <property type="match status" value="1"/>
</dbReference>
<evidence type="ECO:0000256" key="4">
    <source>
        <dbReference type="ARBA" id="ARBA00022692"/>
    </source>
</evidence>
<evidence type="ECO:0000256" key="12">
    <source>
        <dbReference type="ARBA" id="ARBA00034036"/>
    </source>
</evidence>
<feature type="compositionally biased region" description="Polar residues" evidence="18">
    <location>
        <begin position="138"/>
        <end position="151"/>
    </location>
</feature>
<feature type="binding site" evidence="15">
    <location>
        <position position="943"/>
    </location>
    <ligand>
        <name>ATP</name>
        <dbReference type="ChEBI" id="CHEBI:30616"/>
    </ligand>
</feature>
<feature type="transmembrane region" description="Helical" evidence="17">
    <location>
        <begin position="1415"/>
        <end position="1435"/>
    </location>
</feature>
<feature type="binding site" evidence="15">
    <location>
        <position position="972"/>
    </location>
    <ligand>
        <name>ATP</name>
        <dbReference type="ChEBI" id="CHEBI:30616"/>
    </ligand>
</feature>
<dbReference type="InterPro" id="IPR023214">
    <property type="entry name" value="HAD_sf"/>
</dbReference>
<dbReference type="SFLD" id="SFLDF00027">
    <property type="entry name" value="p-type_atpase"/>
    <property type="match status" value="1"/>
</dbReference>
<dbReference type="InterPro" id="IPR044492">
    <property type="entry name" value="P_typ_ATPase_HD_dom"/>
</dbReference>
<dbReference type="InterPro" id="IPR008250">
    <property type="entry name" value="ATPase_P-typ_transduc_dom_A_sf"/>
</dbReference>
<dbReference type="InterPro" id="IPR032631">
    <property type="entry name" value="P-type_ATPase_N"/>
</dbReference>
<evidence type="ECO:0000256" key="16">
    <source>
        <dbReference type="PIRSR" id="PIRSR606539-3"/>
    </source>
</evidence>
<feature type="binding site" evidence="15">
    <location>
        <position position="769"/>
    </location>
    <ligand>
        <name>ATP</name>
        <dbReference type="ChEBI" id="CHEBI:30616"/>
    </ligand>
</feature>
<evidence type="ECO:0000313" key="21">
    <source>
        <dbReference type="EMBL" id="KAI5957830.1"/>
    </source>
</evidence>
<feature type="compositionally biased region" description="Polar residues" evidence="18">
    <location>
        <begin position="1"/>
        <end position="11"/>
    </location>
</feature>
<keyword evidence="3" id="KW-0813">Transport</keyword>
<feature type="binding site" evidence="15">
    <location>
        <position position="1217"/>
    </location>
    <ligand>
        <name>ATP</name>
        <dbReference type="ChEBI" id="CHEBI:30616"/>
    </ligand>
</feature>
<dbReference type="SUPFAM" id="SSF81665">
    <property type="entry name" value="Calcium ATPase, transmembrane domain M"/>
    <property type="match status" value="1"/>
</dbReference>
<feature type="binding site" evidence="15">
    <location>
        <position position="1211"/>
    </location>
    <ligand>
        <name>ATP</name>
        <dbReference type="ChEBI" id="CHEBI:30616"/>
    </ligand>
</feature>
<evidence type="ECO:0000259" key="20">
    <source>
        <dbReference type="Pfam" id="PF16212"/>
    </source>
</evidence>
<dbReference type="InterPro" id="IPR006539">
    <property type="entry name" value="P-type_ATPase_IV"/>
</dbReference>
<evidence type="ECO:0000256" key="7">
    <source>
        <dbReference type="ARBA" id="ARBA00022840"/>
    </source>
</evidence>
<dbReference type="PANTHER" id="PTHR24092:SF180">
    <property type="entry name" value="PHOSPHOLIPID-TRANSPORTING ATPASE DNF1-RELATED"/>
    <property type="match status" value="1"/>
</dbReference>
<feature type="compositionally biased region" description="Polar residues" evidence="18">
    <location>
        <begin position="31"/>
        <end position="48"/>
    </location>
</feature>
<dbReference type="Pfam" id="PF16212">
    <property type="entry name" value="PhoLip_ATPase_C"/>
    <property type="match status" value="1"/>
</dbReference>
<feature type="compositionally biased region" description="Basic residues" evidence="18">
    <location>
        <begin position="166"/>
        <end position="180"/>
    </location>
</feature>
<feature type="binding site" evidence="15">
    <location>
        <position position="902"/>
    </location>
    <ligand>
        <name>ATP</name>
        <dbReference type="ChEBI" id="CHEBI:30616"/>
    </ligand>
</feature>
<dbReference type="Gene3D" id="2.70.150.10">
    <property type="entry name" value="Calcium-transporting ATPase, cytoplasmic transduction domain A"/>
    <property type="match status" value="1"/>
</dbReference>
<dbReference type="GO" id="GO:0005886">
    <property type="term" value="C:plasma membrane"/>
    <property type="evidence" value="ECO:0007669"/>
    <property type="project" value="TreeGrafter"/>
</dbReference>
<dbReference type="PANTHER" id="PTHR24092">
    <property type="entry name" value="PROBABLE PHOSPHOLIPID-TRANSPORTING ATPASE"/>
    <property type="match status" value="1"/>
</dbReference>
<keyword evidence="6 15" id="KW-0547">Nucleotide-binding</keyword>
<dbReference type="GeneID" id="76151156"/>
<keyword evidence="4 17" id="KW-0812">Transmembrane</keyword>
<dbReference type="InterPro" id="IPR023298">
    <property type="entry name" value="ATPase_P-typ_TM_dom_sf"/>
</dbReference>
<evidence type="ECO:0000256" key="2">
    <source>
        <dbReference type="ARBA" id="ARBA00008109"/>
    </source>
</evidence>
<dbReference type="Pfam" id="PF13246">
    <property type="entry name" value="Cation_ATPase"/>
    <property type="match status" value="1"/>
</dbReference>
<dbReference type="PRINTS" id="PR00119">
    <property type="entry name" value="CATATPASE"/>
</dbReference>
<feature type="transmembrane region" description="Helical" evidence="17">
    <location>
        <begin position="1377"/>
        <end position="1403"/>
    </location>
</feature>
<feature type="region of interest" description="Disordered" evidence="18">
    <location>
        <begin position="1558"/>
        <end position="1578"/>
    </location>
</feature>
<evidence type="ECO:0000256" key="10">
    <source>
        <dbReference type="ARBA" id="ARBA00022989"/>
    </source>
</evidence>
<comment type="catalytic activity">
    <reaction evidence="12 17">
        <text>ATP + H2O + phospholipidSide 1 = ADP + phosphate + phospholipidSide 2.</text>
        <dbReference type="EC" id="7.6.2.1"/>
    </reaction>
</comment>
<feature type="domain" description="P-type ATPase C-terminal" evidence="20">
    <location>
        <begin position="1263"/>
        <end position="1513"/>
    </location>
</feature>
<keyword evidence="11 17" id="KW-0472">Membrane</keyword>
<keyword evidence="9 17" id="KW-1278">Translocase</keyword>
<dbReference type="GO" id="GO:0140346">
    <property type="term" value="F:phosphatidylserine flippase activity"/>
    <property type="evidence" value="ECO:0007669"/>
    <property type="project" value="UniProtKB-ARBA"/>
</dbReference>